<reference evidence="2 3" key="1">
    <citation type="journal article" date="2018" name="New Phytol.">
        <title>Phylogenomics of Endogonaceae and evolution of mycorrhizas within Mucoromycota.</title>
        <authorList>
            <person name="Chang Y."/>
            <person name="Desiro A."/>
            <person name="Na H."/>
            <person name="Sandor L."/>
            <person name="Lipzen A."/>
            <person name="Clum A."/>
            <person name="Barry K."/>
            <person name="Grigoriev I.V."/>
            <person name="Martin F.M."/>
            <person name="Stajich J.E."/>
            <person name="Smith M.E."/>
            <person name="Bonito G."/>
            <person name="Spatafora J.W."/>
        </authorList>
    </citation>
    <scope>NUCLEOTIDE SEQUENCE [LARGE SCALE GENOMIC DNA]</scope>
    <source>
        <strain evidence="2 3">GMNB39</strain>
    </source>
</reference>
<keyword evidence="3" id="KW-1185">Reference proteome</keyword>
<dbReference type="Proteomes" id="UP000268093">
    <property type="component" value="Unassembled WGS sequence"/>
</dbReference>
<evidence type="ECO:0000313" key="2">
    <source>
        <dbReference type="EMBL" id="RUP46471.1"/>
    </source>
</evidence>
<gene>
    <name evidence="2" type="ORF">BC936DRAFT_146916</name>
</gene>
<dbReference type="EMBL" id="RBNI01005798">
    <property type="protein sequence ID" value="RUP46471.1"/>
    <property type="molecule type" value="Genomic_DNA"/>
</dbReference>
<feature type="compositionally biased region" description="Polar residues" evidence="1">
    <location>
        <begin position="565"/>
        <end position="577"/>
    </location>
</feature>
<feature type="compositionally biased region" description="Basic and acidic residues" evidence="1">
    <location>
        <begin position="384"/>
        <end position="398"/>
    </location>
</feature>
<proteinExistence type="predicted"/>
<evidence type="ECO:0000256" key="1">
    <source>
        <dbReference type="SAM" id="MobiDB-lite"/>
    </source>
</evidence>
<comment type="caution">
    <text evidence="2">The sequence shown here is derived from an EMBL/GenBank/DDBJ whole genome shotgun (WGS) entry which is preliminary data.</text>
</comment>
<sequence>PELEEHESKADVAAESVSEVEGRNVEFVAEVESPIHRNDMVGVFEPNVDTKENKYEYVETGFHNWLNKAQPDEESNPDAAMFAKNLTRAKLNGVGASIKGAQLVDEEISSDRAAYSDSYPIANVAPAARAVPASYTEYVTFESETQGNKQPSELTAGAIKGKDPAIPKVEDALESVSEVEDLILLYDVGVGLELEQENKIEVVEMESPNLLYNVDSAFELNADTKKYVVFQLESITLLKSDFTPKVPLSKAGVPFYDWLEMSLPEEEKEDAELVELHQLGKKIAESINNKNRLVMLMPTHLLDDINWDTYSLGIRLYVRWRLNEHELQSVNEIVKKYGIVFKGVEQLVVVDVAVSESGGEGDKPSDGSNNDGENQIPEENQAESSRKQESNEGGDSRSGDAGPSDIGNLGEGSSFSNNGAEGAGRSPNTNGNNKEGRDDGGPSTVEESNSTQSEIAIWRQLLHSFCCCPCGVLRDRRIADVEENSRVDIQHNETMTPSIPPNPTDESLQRTAAAPGLHTSPLLSNPTDEAREIIVTSPIRPADSSNERTAATPGLHTSTEESDTHSNTSTCMPNIVNNNRETNVKGLNATGAIIRESNIHITNNNYTQSALMSEGQEDPKFTVEVLTSSKAILKNKKQDFTINFTLKITISKSSHKLELSEIFFEGGTQHLTLNERYILNNFCIKFSSGTGNASFRKIQPEEKAKDHWRINHGGCLGVYQWRHNIDDIRILSDLRHDLKPHSAEYKWNGVEPTEYSIDIRVNLLVVRNLTRDVMDIFRKDHDLVNRVSLRVNILSHDMEVIPHKTLQCTWKVAADVEHCEQESSLMNVPNEFIQLSSCTKRCCQLVTGIYAIKHLQCNNELCKALIKENYQDCITQLRHLS</sequence>
<feature type="region of interest" description="Disordered" evidence="1">
    <location>
        <begin position="540"/>
        <end position="577"/>
    </location>
</feature>
<evidence type="ECO:0000313" key="3">
    <source>
        <dbReference type="Proteomes" id="UP000268093"/>
    </source>
</evidence>
<organism evidence="2 3">
    <name type="scientific">Jimgerdemannia flammicorona</name>
    <dbReference type="NCBI Taxonomy" id="994334"/>
    <lineage>
        <taxon>Eukaryota</taxon>
        <taxon>Fungi</taxon>
        <taxon>Fungi incertae sedis</taxon>
        <taxon>Mucoromycota</taxon>
        <taxon>Mucoromycotina</taxon>
        <taxon>Endogonomycetes</taxon>
        <taxon>Endogonales</taxon>
        <taxon>Endogonaceae</taxon>
        <taxon>Jimgerdemannia</taxon>
    </lineage>
</organism>
<feature type="non-terminal residue" evidence="2">
    <location>
        <position position="1"/>
    </location>
</feature>
<feature type="region of interest" description="Disordered" evidence="1">
    <location>
        <begin position="356"/>
        <end position="451"/>
    </location>
</feature>
<name>A0A433D786_9FUNG</name>
<protein>
    <submittedName>
        <fullName evidence="2">Uncharacterized protein</fullName>
    </submittedName>
</protein>
<dbReference type="AlphaFoldDB" id="A0A433D786"/>
<accession>A0A433D786</accession>